<dbReference type="Proteomes" id="UP000198327">
    <property type="component" value="Unassembled WGS sequence"/>
</dbReference>
<dbReference type="SUPFAM" id="SSF82784">
    <property type="entry name" value="OsmC-like"/>
    <property type="match status" value="1"/>
</dbReference>
<dbReference type="PANTHER" id="PTHR35368:SF1">
    <property type="entry name" value="HYDROPEROXIDE REDUCTASE"/>
    <property type="match status" value="1"/>
</dbReference>
<dbReference type="AlphaFoldDB" id="A0A239JW50"/>
<dbReference type="PANTHER" id="PTHR35368">
    <property type="entry name" value="HYDROPEROXIDE REDUCTASE"/>
    <property type="match status" value="1"/>
</dbReference>
<dbReference type="InterPro" id="IPR015946">
    <property type="entry name" value="KH_dom-like_a/b"/>
</dbReference>
<dbReference type="Pfam" id="PF02566">
    <property type="entry name" value="OsmC"/>
    <property type="match status" value="1"/>
</dbReference>
<dbReference type="InterPro" id="IPR052924">
    <property type="entry name" value="OsmC/Ohr_hydroprdx_reductase"/>
</dbReference>
<evidence type="ECO:0000313" key="2">
    <source>
        <dbReference type="Proteomes" id="UP000198327"/>
    </source>
</evidence>
<dbReference type="OrthoDB" id="9811389at2"/>
<dbReference type="Gene3D" id="3.30.300.20">
    <property type="match status" value="1"/>
</dbReference>
<dbReference type="RefSeq" id="WP_089248035.1">
    <property type="nucleotide sequence ID" value="NZ_FZOW01000009.1"/>
</dbReference>
<protein>
    <submittedName>
        <fullName evidence="1">Uncharacterized OsmC-related protein</fullName>
    </submittedName>
</protein>
<keyword evidence="2" id="KW-1185">Reference proteome</keyword>
<organism evidence="1 2">
    <name type="scientific">Rhodococcoides kyotonense</name>
    <dbReference type="NCBI Taxonomy" id="398843"/>
    <lineage>
        <taxon>Bacteria</taxon>
        <taxon>Bacillati</taxon>
        <taxon>Actinomycetota</taxon>
        <taxon>Actinomycetes</taxon>
        <taxon>Mycobacteriales</taxon>
        <taxon>Nocardiaceae</taxon>
        <taxon>Rhodococcoides</taxon>
    </lineage>
</organism>
<evidence type="ECO:0000313" key="1">
    <source>
        <dbReference type="EMBL" id="SNT09990.1"/>
    </source>
</evidence>
<sequence length="182" mass="19544">MNSGSEPLNGIDPHHAEALRELLFDARRVEAFSGPWTARSTWSKGFESTSTVRGHTISFDEPADLAGRDSAPTPHEYLLSALGGCLIAGAIMHATVQAIRIDRLEITLSGTFDNILRWAGIDENGYAGYRSMEVHVVIAGDADDVTLRALWDRTLAGSPVASTISRPTPLVSSVDVVGTRAE</sequence>
<gene>
    <name evidence="1" type="ORF">SAMN05421642_109108</name>
</gene>
<dbReference type="EMBL" id="FZOW01000009">
    <property type="protein sequence ID" value="SNT09990.1"/>
    <property type="molecule type" value="Genomic_DNA"/>
</dbReference>
<dbReference type="InterPro" id="IPR036102">
    <property type="entry name" value="OsmC/Ohrsf"/>
</dbReference>
<proteinExistence type="predicted"/>
<accession>A0A239JW50</accession>
<name>A0A239JW50_9NOCA</name>
<dbReference type="InterPro" id="IPR003718">
    <property type="entry name" value="OsmC/Ohr_fam"/>
</dbReference>
<reference evidence="2" key="1">
    <citation type="submission" date="2017-06" db="EMBL/GenBank/DDBJ databases">
        <authorList>
            <person name="Varghese N."/>
            <person name="Submissions S."/>
        </authorList>
    </citation>
    <scope>NUCLEOTIDE SEQUENCE [LARGE SCALE GENOMIC DNA]</scope>
    <source>
        <strain evidence="2">JCM 23211</strain>
    </source>
</reference>